<evidence type="ECO:0000313" key="1">
    <source>
        <dbReference type="EMBL" id="GMF41330.1"/>
    </source>
</evidence>
<proteinExistence type="predicted"/>
<evidence type="ECO:0000313" key="2">
    <source>
        <dbReference type="Proteomes" id="UP001165121"/>
    </source>
</evidence>
<gene>
    <name evidence="1" type="ORF">Pfra01_001303600</name>
</gene>
<sequence>MMVEWIKAVWAQVPNVVDRRRFHSCFMNLDCALAPWRHTDYGALFSTKHVGEDSAGDLISQLVASDAQDTGSAMD</sequence>
<reference evidence="1" key="1">
    <citation type="submission" date="2023-04" db="EMBL/GenBank/DDBJ databases">
        <title>Phytophthora fragariaefolia NBRC 109709.</title>
        <authorList>
            <person name="Ichikawa N."/>
            <person name="Sato H."/>
            <person name="Tonouchi N."/>
        </authorList>
    </citation>
    <scope>NUCLEOTIDE SEQUENCE</scope>
    <source>
        <strain evidence="1">NBRC 109709</strain>
    </source>
</reference>
<comment type="caution">
    <text evidence="1">The sequence shown here is derived from an EMBL/GenBank/DDBJ whole genome shotgun (WGS) entry which is preliminary data.</text>
</comment>
<name>A0A9W6XMA0_9STRA</name>
<dbReference type="Proteomes" id="UP001165121">
    <property type="component" value="Unassembled WGS sequence"/>
</dbReference>
<organism evidence="1 2">
    <name type="scientific">Phytophthora fragariaefolia</name>
    <dbReference type="NCBI Taxonomy" id="1490495"/>
    <lineage>
        <taxon>Eukaryota</taxon>
        <taxon>Sar</taxon>
        <taxon>Stramenopiles</taxon>
        <taxon>Oomycota</taxon>
        <taxon>Peronosporomycetes</taxon>
        <taxon>Peronosporales</taxon>
        <taxon>Peronosporaceae</taxon>
        <taxon>Phytophthora</taxon>
    </lineage>
</organism>
<protein>
    <submittedName>
        <fullName evidence="1">Unnamed protein product</fullName>
    </submittedName>
</protein>
<keyword evidence="2" id="KW-1185">Reference proteome</keyword>
<accession>A0A9W6XMA0</accession>
<dbReference type="AlphaFoldDB" id="A0A9W6XMA0"/>
<dbReference type="EMBL" id="BSXT01001328">
    <property type="protein sequence ID" value="GMF41330.1"/>
    <property type="molecule type" value="Genomic_DNA"/>
</dbReference>